<feature type="compositionally biased region" description="Low complexity" evidence="3">
    <location>
        <begin position="585"/>
        <end position="605"/>
    </location>
</feature>
<dbReference type="STRING" id="3068.D8TYC9"/>
<accession>D8TYC9</accession>
<feature type="compositionally biased region" description="Low complexity" evidence="3">
    <location>
        <begin position="632"/>
        <end position="654"/>
    </location>
</feature>
<dbReference type="InterPro" id="IPR004088">
    <property type="entry name" value="KH_dom_type_1"/>
</dbReference>
<feature type="compositionally biased region" description="Low complexity" evidence="3">
    <location>
        <begin position="945"/>
        <end position="962"/>
    </location>
</feature>
<dbReference type="EMBL" id="GL378344">
    <property type="protein sequence ID" value="EFJ47620.1"/>
    <property type="molecule type" value="Genomic_DNA"/>
</dbReference>
<name>D8TYC9_VOLCA</name>
<dbReference type="Pfam" id="PF00013">
    <property type="entry name" value="KH_1"/>
    <property type="match status" value="2"/>
</dbReference>
<feature type="compositionally biased region" description="Basic and acidic residues" evidence="3">
    <location>
        <begin position="608"/>
        <end position="618"/>
    </location>
</feature>
<feature type="compositionally biased region" description="Low complexity" evidence="3">
    <location>
        <begin position="1053"/>
        <end position="1098"/>
    </location>
</feature>
<dbReference type="InParanoid" id="D8TYC9"/>
<feature type="domain" description="K Homology" evidence="4">
    <location>
        <begin position="432"/>
        <end position="507"/>
    </location>
</feature>
<dbReference type="InterPro" id="IPR036612">
    <property type="entry name" value="KH_dom_type_1_sf"/>
</dbReference>
<evidence type="ECO:0000259" key="4">
    <source>
        <dbReference type="SMART" id="SM00322"/>
    </source>
</evidence>
<feature type="domain" description="K Homology" evidence="4">
    <location>
        <begin position="343"/>
        <end position="417"/>
    </location>
</feature>
<feature type="region of interest" description="Disordered" evidence="3">
    <location>
        <begin position="536"/>
        <end position="672"/>
    </location>
</feature>
<dbReference type="KEGG" id="vcn:VOLCADRAFT_105091"/>
<feature type="region of interest" description="Disordered" evidence="3">
    <location>
        <begin position="820"/>
        <end position="1040"/>
    </location>
</feature>
<dbReference type="Gene3D" id="3.30.310.210">
    <property type="match status" value="2"/>
</dbReference>
<feature type="region of interest" description="Disordered" evidence="3">
    <location>
        <begin position="1187"/>
        <end position="1215"/>
    </location>
</feature>
<keyword evidence="2" id="KW-0694">RNA-binding</keyword>
<dbReference type="InterPro" id="IPR004087">
    <property type="entry name" value="KH_dom"/>
</dbReference>
<feature type="compositionally biased region" description="Low complexity" evidence="3">
    <location>
        <begin position="820"/>
        <end position="873"/>
    </location>
</feature>
<dbReference type="RefSeq" id="XP_002951444.1">
    <property type="nucleotide sequence ID" value="XM_002951398.1"/>
</dbReference>
<evidence type="ECO:0000256" key="1">
    <source>
        <dbReference type="ARBA" id="ARBA00022737"/>
    </source>
</evidence>
<evidence type="ECO:0000313" key="5">
    <source>
        <dbReference type="EMBL" id="EFJ47620.1"/>
    </source>
</evidence>
<reference evidence="5 6" key="1">
    <citation type="journal article" date="2010" name="Science">
        <title>Genomic analysis of organismal complexity in the multicellular green alga Volvox carteri.</title>
        <authorList>
            <person name="Prochnik S.E."/>
            <person name="Umen J."/>
            <person name="Nedelcu A.M."/>
            <person name="Hallmann A."/>
            <person name="Miller S.M."/>
            <person name="Nishii I."/>
            <person name="Ferris P."/>
            <person name="Kuo A."/>
            <person name="Mitros T."/>
            <person name="Fritz-Laylin L.K."/>
            <person name="Hellsten U."/>
            <person name="Chapman J."/>
            <person name="Simakov O."/>
            <person name="Rensing S.A."/>
            <person name="Terry A."/>
            <person name="Pangilinan J."/>
            <person name="Kapitonov V."/>
            <person name="Jurka J."/>
            <person name="Salamov A."/>
            <person name="Shapiro H."/>
            <person name="Schmutz J."/>
            <person name="Grimwood J."/>
            <person name="Lindquist E."/>
            <person name="Lucas S."/>
            <person name="Grigoriev I.V."/>
            <person name="Schmitt R."/>
            <person name="Kirk D."/>
            <person name="Rokhsar D.S."/>
        </authorList>
    </citation>
    <scope>NUCLEOTIDE SEQUENCE [LARGE SCALE GENOMIC DNA]</scope>
    <source>
        <strain evidence="6">f. Nagariensis / Eve</strain>
    </source>
</reference>
<feature type="compositionally biased region" description="Low complexity" evidence="3">
    <location>
        <begin position="778"/>
        <end position="799"/>
    </location>
</feature>
<organism evidence="6">
    <name type="scientific">Volvox carteri f. nagariensis</name>
    <dbReference type="NCBI Taxonomy" id="3068"/>
    <lineage>
        <taxon>Eukaryota</taxon>
        <taxon>Viridiplantae</taxon>
        <taxon>Chlorophyta</taxon>
        <taxon>core chlorophytes</taxon>
        <taxon>Chlorophyceae</taxon>
        <taxon>CS clade</taxon>
        <taxon>Chlamydomonadales</taxon>
        <taxon>Volvocaceae</taxon>
        <taxon>Volvox</taxon>
    </lineage>
</organism>
<dbReference type="GeneID" id="9615515"/>
<dbReference type="SMART" id="SM00322">
    <property type="entry name" value="KH"/>
    <property type="match status" value="4"/>
</dbReference>
<keyword evidence="1" id="KW-0677">Repeat</keyword>
<evidence type="ECO:0000313" key="6">
    <source>
        <dbReference type="Proteomes" id="UP000001058"/>
    </source>
</evidence>
<dbReference type="eggNOG" id="KOG2190">
    <property type="taxonomic scope" value="Eukaryota"/>
</dbReference>
<gene>
    <name evidence="5" type="ORF">VOLCADRAFT_105091</name>
</gene>
<feature type="domain" description="K Homology" evidence="4">
    <location>
        <begin position="688"/>
        <end position="757"/>
    </location>
</feature>
<feature type="region of interest" description="Disordered" evidence="3">
    <location>
        <begin position="1"/>
        <end position="64"/>
    </location>
</feature>
<evidence type="ECO:0000256" key="3">
    <source>
        <dbReference type="SAM" id="MobiDB-lite"/>
    </source>
</evidence>
<feature type="domain" description="K Homology" evidence="4">
    <location>
        <begin position="61"/>
        <end position="135"/>
    </location>
</feature>
<dbReference type="PANTHER" id="PTHR10288">
    <property type="entry name" value="KH DOMAIN CONTAINING RNA BINDING PROTEIN"/>
    <property type="match status" value="1"/>
</dbReference>
<dbReference type="Proteomes" id="UP000001058">
    <property type="component" value="Unassembled WGS sequence"/>
</dbReference>
<dbReference type="AlphaFoldDB" id="D8TYC9"/>
<dbReference type="PROSITE" id="PS50084">
    <property type="entry name" value="KH_TYPE_1"/>
    <property type="match status" value="3"/>
</dbReference>
<feature type="region of interest" description="Disordered" evidence="3">
    <location>
        <begin position="767"/>
        <end position="799"/>
    </location>
</feature>
<feature type="compositionally biased region" description="Low complexity" evidence="3">
    <location>
        <begin position="1194"/>
        <end position="1210"/>
    </location>
</feature>
<feature type="compositionally biased region" description="Low complexity" evidence="3">
    <location>
        <begin position="892"/>
        <end position="936"/>
    </location>
</feature>
<feature type="region of interest" description="Disordered" evidence="3">
    <location>
        <begin position="1052"/>
        <end position="1098"/>
    </location>
</feature>
<feature type="compositionally biased region" description="Low complexity" evidence="3">
    <location>
        <begin position="1"/>
        <end position="19"/>
    </location>
</feature>
<feature type="compositionally biased region" description="Low complexity" evidence="3">
    <location>
        <begin position="970"/>
        <end position="996"/>
    </location>
</feature>
<sequence>MGTDTKPQQAQKAQDTQKQNGNEKEKTGGASTQGLAKRKPQDKDNKEKAKRRRSEKPAVPKGIHFRLLCHEGQAGAVIGKGGDTVRNIRKNSGAEVSVQPPIQGHRLRVIIIDSSPGNRAVPSYPAKEALLTCAMLTVEGDQPLNAPDPSKLVDVRLLVHSALAAGLLGLKHSHGSLAAGDISARCGANVIIPGEAERPKLAEADEEYLLLRGPWPAVYAALGMVADEVRRQFFELRDPHVEPTLGPAPAAFGFAGPPPMGMVPGPFDPLEAMQLGIGLGMEMAAAAAAGVAGPAPHMGGPVHGNGPMAGGGGGGHVTPNGGSLHIAGLVPEFRSSAEASTPIAVTYKLVVPESKAGRFIGKGGENLRDMRLALGLSTLKVHPAVKDTSVRVLEVSSTEPAASNRCAAADALLYYVERLGQNTPQGAGGNRGRITIKMLLQQQHCGPVVGPRAAVIRQISALTKASCVVHKKGDVPPYGAPDDQELEAEGDAQHVFEAIRIVAAIVRGCELRRQGQIAVRETLGTPEFDIVRGNIPPHAAPHTAMGPMVSATRAGPGMEPEDSWVSPDAPVGHGGPPGGPPGPSMQPQHQQQMQMQHQQGQMPQHYHPHQEHPHEERYTQQAPVHPQPPMQGPLGPMDQQQQQQQQQVQLPPHLQKQKQRLDASSPLDKGQGVAGGSVVAGLPPLGPNDVRLTIFVAAALLNAPEGINGTNVQQVQAVTNTVVTLRQPVASGDYELDITGNFAQVMQAHTLLSNIMTIGAILQQKPQLAPQQVPPPAAAATAPSGAGQPGAAAASTPVTTASGAQHQVVVQPNQGVVIVSQPPPQQQQQPPAVQSPPHTQPIAAAQQQQQQALAPQHPPSAAQTQPVPQAVQTGPSQGAAVYPGANPNVPSQQQQQQALPAQQVLPQQQAPPQQHAQQQQHEQQQQVQQQQQMEQPGKGVPSAHPQSQQQQNQQQRSQQYPQDAAAPPRQTQNQQQPYAGQQQPFPAQQTAQSQQPQQPPPLMANTGRAAVPYQQQIPQQQQTQQQQTQQQQQQPVGQTAGYPQAAALPVAGQPQQQYMPQQQNQAQQPSYSQSYAQQPQVQQQSSYSQTATAAQQEQAHGTNPYSVYGASGYNSSGSAAPAAAAAAGSAQPSGQAPATSSYGGQYSQAAAALTSSSPAGATPAGPGPVGTATASYAQQPQYAGYGTAGYHVAPQPSHPYYQQPQQQQQPGAPSVHDQYYMHMQQQYAAYQAAAAAATAAATYTPAAYGYGYGPAPTAAPQ</sequence>
<keyword evidence="6" id="KW-1185">Reference proteome</keyword>
<feature type="compositionally biased region" description="Low complexity" evidence="3">
    <location>
        <begin position="1014"/>
        <end position="1035"/>
    </location>
</feature>
<protein>
    <recommendedName>
        <fullName evidence="4">K Homology domain-containing protein</fullName>
    </recommendedName>
</protein>
<dbReference type="SUPFAM" id="SSF54791">
    <property type="entry name" value="Eukaryotic type KH-domain (KH-domain type I)"/>
    <property type="match status" value="2"/>
</dbReference>
<dbReference type="OrthoDB" id="442947at2759"/>
<proteinExistence type="predicted"/>
<evidence type="ECO:0000256" key="2">
    <source>
        <dbReference type="PROSITE-ProRule" id="PRU00117"/>
    </source>
</evidence>
<dbReference type="GO" id="GO:0003723">
    <property type="term" value="F:RNA binding"/>
    <property type="evidence" value="ECO:0007669"/>
    <property type="project" value="UniProtKB-UniRule"/>
</dbReference>